<keyword evidence="2" id="KW-1185">Reference proteome</keyword>
<organism evidence="1 2">
    <name type="scientific">Chrysodeixis includens</name>
    <name type="common">Soybean looper</name>
    <name type="synonym">Pseudoplusia includens</name>
    <dbReference type="NCBI Taxonomy" id="689277"/>
    <lineage>
        <taxon>Eukaryota</taxon>
        <taxon>Metazoa</taxon>
        <taxon>Ecdysozoa</taxon>
        <taxon>Arthropoda</taxon>
        <taxon>Hexapoda</taxon>
        <taxon>Insecta</taxon>
        <taxon>Pterygota</taxon>
        <taxon>Neoptera</taxon>
        <taxon>Endopterygota</taxon>
        <taxon>Lepidoptera</taxon>
        <taxon>Glossata</taxon>
        <taxon>Ditrysia</taxon>
        <taxon>Noctuoidea</taxon>
        <taxon>Noctuidae</taxon>
        <taxon>Plusiinae</taxon>
        <taxon>Chrysodeixis</taxon>
    </lineage>
</organism>
<dbReference type="EMBL" id="CAJCES030000026">
    <property type="protein sequence ID" value="CAH1286871.1"/>
    <property type="molecule type" value="Genomic_DNA"/>
</dbReference>
<gene>
    <name evidence="1" type="ORF">CINC_LOCUS70</name>
</gene>
<dbReference type="OrthoDB" id="10262656at2759"/>
<name>A0A9P0GW89_CHRIL</name>
<protein>
    <submittedName>
        <fullName evidence="1">Uncharacterized protein</fullName>
    </submittedName>
</protein>
<reference evidence="1" key="1">
    <citation type="submission" date="2021-12" db="EMBL/GenBank/DDBJ databases">
        <authorList>
            <person name="King R."/>
        </authorList>
    </citation>
    <scope>NUCLEOTIDE SEQUENCE</scope>
</reference>
<comment type="caution">
    <text evidence="1">The sequence shown here is derived from an EMBL/GenBank/DDBJ whole genome shotgun (WGS) entry which is preliminary data.</text>
</comment>
<dbReference type="AlphaFoldDB" id="A0A9P0GW89"/>
<evidence type="ECO:0000313" key="2">
    <source>
        <dbReference type="Proteomes" id="UP001154114"/>
    </source>
</evidence>
<sequence length="101" mass="11210">MKLFRAVRCMLQSSSSRDLALSSKGQIRKELIVLLNTKTLQSSDFKEAMTEFVSTFLLMGRLGINHLVLFTSGLIMLNVSMESASSFAITTADCELQLTNE</sequence>
<dbReference type="Proteomes" id="UP001154114">
    <property type="component" value="Unassembled WGS sequence"/>
</dbReference>
<accession>A0A9P0GW89</accession>
<proteinExistence type="predicted"/>
<evidence type="ECO:0000313" key="1">
    <source>
        <dbReference type="EMBL" id="CAH1286871.1"/>
    </source>
</evidence>